<proteinExistence type="predicted"/>
<gene>
    <name evidence="1" type="ORF">F383_11016</name>
</gene>
<organism evidence="1 2">
    <name type="scientific">Gossypium arboreum</name>
    <name type="common">Tree cotton</name>
    <name type="synonym">Gossypium nanking</name>
    <dbReference type="NCBI Taxonomy" id="29729"/>
    <lineage>
        <taxon>Eukaryota</taxon>
        <taxon>Viridiplantae</taxon>
        <taxon>Streptophyta</taxon>
        <taxon>Embryophyta</taxon>
        <taxon>Tracheophyta</taxon>
        <taxon>Spermatophyta</taxon>
        <taxon>Magnoliopsida</taxon>
        <taxon>eudicotyledons</taxon>
        <taxon>Gunneridae</taxon>
        <taxon>Pentapetalae</taxon>
        <taxon>rosids</taxon>
        <taxon>malvids</taxon>
        <taxon>Malvales</taxon>
        <taxon>Malvaceae</taxon>
        <taxon>Malvoideae</taxon>
        <taxon>Gossypium</taxon>
    </lineage>
</organism>
<dbReference type="AlphaFoldDB" id="A0A0B0NEX4"/>
<dbReference type="EMBL" id="KN395728">
    <property type="protein sequence ID" value="KHG11380.1"/>
    <property type="molecule type" value="Genomic_DNA"/>
</dbReference>
<evidence type="ECO:0000313" key="2">
    <source>
        <dbReference type="Proteomes" id="UP000032142"/>
    </source>
</evidence>
<evidence type="ECO:0000313" key="1">
    <source>
        <dbReference type="EMBL" id="KHG11380.1"/>
    </source>
</evidence>
<name>A0A0B0NEX4_GOSAR</name>
<accession>A0A0B0NEX4</accession>
<reference evidence="2" key="1">
    <citation type="submission" date="2014-09" db="EMBL/GenBank/DDBJ databases">
        <authorList>
            <person name="Mudge J."/>
            <person name="Ramaraj T."/>
            <person name="Lindquist I.E."/>
            <person name="Bharti A.K."/>
            <person name="Sundararajan A."/>
            <person name="Cameron C.T."/>
            <person name="Woodward J.E."/>
            <person name="May G.D."/>
            <person name="Brubaker C."/>
            <person name="Broadhvest J."/>
            <person name="Wilkins T.A."/>
        </authorList>
    </citation>
    <scope>NUCLEOTIDE SEQUENCE</scope>
    <source>
        <strain evidence="2">cv. AKA8401</strain>
    </source>
</reference>
<protein>
    <submittedName>
        <fullName evidence="1">Uncharacterized protein</fullName>
    </submittedName>
</protein>
<sequence length="49" mass="5313">MGGVFTSGEVKNNGGVRLDTIAVRLETTVECVFGFKLSCSGELRIENDY</sequence>
<keyword evidence="2" id="KW-1185">Reference proteome</keyword>
<dbReference type="Proteomes" id="UP000032142">
    <property type="component" value="Unassembled WGS sequence"/>
</dbReference>